<dbReference type="InterPro" id="IPR011051">
    <property type="entry name" value="RmlC_Cupin_sf"/>
</dbReference>
<dbReference type="Pfam" id="PF05726">
    <property type="entry name" value="Pirin_C"/>
    <property type="match status" value="1"/>
</dbReference>
<dbReference type="Pfam" id="PF02678">
    <property type="entry name" value="Pirin"/>
    <property type="match status" value="1"/>
</dbReference>
<reference evidence="5" key="1">
    <citation type="submission" date="2022-11" db="EMBL/GenBank/DDBJ databases">
        <title>Minimal conservation of predation-associated metabolite biosynthetic gene clusters underscores biosynthetic potential of Myxococcota including descriptions for ten novel species: Archangium lansinium sp. nov., Myxococcus landrumus sp. nov., Nannocystis bai.</title>
        <authorList>
            <person name="Ahearne A."/>
            <person name="Stevens C."/>
            <person name="Dowd S."/>
        </authorList>
    </citation>
    <scope>NUCLEOTIDE SEQUENCE</scope>
    <source>
        <strain evidence="5">Fl3</strain>
    </source>
</reference>
<keyword evidence="6" id="KW-1185">Reference proteome</keyword>
<dbReference type="PANTHER" id="PTHR13903:SF8">
    <property type="entry name" value="PIRIN"/>
    <property type="match status" value="1"/>
</dbReference>
<evidence type="ECO:0000313" key="5">
    <source>
        <dbReference type="EMBL" id="WAS90869.1"/>
    </source>
</evidence>
<organism evidence="5 6">
    <name type="scientific">Nannocystis punicea</name>
    <dbReference type="NCBI Taxonomy" id="2995304"/>
    <lineage>
        <taxon>Bacteria</taxon>
        <taxon>Pseudomonadati</taxon>
        <taxon>Myxococcota</taxon>
        <taxon>Polyangia</taxon>
        <taxon>Nannocystales</taxon>
        <taxon>Nannocystaceae</taxon>
        <taxon>Nannocystis</taxon>
    </lineage>
</organism>
<evidence type="ECO:0000256" key="1">
    <source>
        <dbReference type="ARBA" id="ARBA00008416"/>
    </source>
</evidence>
<protein>
    <submittedName>
        <fullName evidence="5">Pirin family protein</fullName>
    </submittedName>
</protein>
<evidence type="ECO:0000259" key="4">
    <source>
        <dbReference type="Pfam" id="PF05726"/>
    </source>
</evidence>
<evidence type="ECO:0000256" key="2">
    <source>
        <dbReference type="RuleBase" id="RU003457"/>
    </source>
</evidence>
<evidence type="ECO:0000259" key="3">
    <source>
        <dbReference type="Pfam" id="PF02678"/>
    </source>
</evidence>
<comment type="similarity">
    <text evidence="1 2">Belongs to the pirin family.</text>
</comment>
<dbReference type="Gene3D" id="2.60.120.10">
    <property type="entry name" value="Jelly Rolls"/>
    <property type="match status" value="2"/>
</dbReference>
<dbReference type="CDD" id="cd02909">
    <property type="entry name" value="cupin_pirin_N"/>
    <property type="match status" value="1"/>
</dbReference>
<sequence>MREQDDSSTSTVDAVLGVIPLGEPPWPTLDPFLFCVHHDDAYPAGNEALGPAASLAGRNIGHDFAGIDGWRMYHGDVVPGFPAHPHRGFETVTIVRRGLIDHSDSLGAAARFGGGDVQWLTAGAGIVHSEMFPLLDREGKNPAELFQIWLNLPRASKLAPPHFSMLWRETIPTHVAVDAEGRRAEVTVIAGQFAEAKPPAPPPNSWAARPDSDVAIASIELAPGARWTLPAASPGTNRALYFFRGRELTAGGRVVPVGHCIQLRPEVAVELVGGEAASELLLLQGRPIAEPVAAYGPFVMNSQAEIQKAYGDYQRTRFGGWPWSSAGPVHAREEGRFAIHADGRKERPA</sequence>
<dbReference type="RefSeq" id="WP_269033196.1">
    <property type="nucleotide sequence ID" value="NZ_CP114040.1"/>
</dbReference>
<dbReference type="InterPro" id="IPR003829">
    <property type="entry name" value="Pirin_N_dom"/>
</dbReference>
<accession>A0ABY7GV68</accession>
<evidence type="ECO:0000313" key="6">
    <source>
        <dbReference type="Proteomes" id="UP001164459"/>
    </source>
</evidence>
<dbReference type="SUPFAM" id="SSF51182">
    <property type="entry name" value="RmlC-like cupins"/>
    <property type="match status" value="1"/>
</dbReference>
<dbReference type="InterPro" id="IPR014710">
    <property type="entry name" value="RmlC-like_jellyroll"/>
</dbReference>
<dbReference type="EMBL" id="CP114040">
    <property type="protein sequence ID" value="WAS90869.1"/>
    <property type="molecule type" value="Genomic_DNA"/>
</dbReference>
<gene>
    <name evidence="5" type="ORF">O0S08_32170</name>
</gene>
<name>A0ABY7GV68_9BACT</name>
<dbReference type="Proteomes" id="UP001164459">
    <property type="component" value="Chromosome"/>
</dbReference>
<feature type="domain" description="Pirin C-terminal" evidence="4">
    <location>
        <begin position="218"/>
        <end position="319"/>
    </location>
</feature>
<dbReference type="PANTHER" id="PTHR13903">
    <property type="entry name" value="PIRIN-RELATED"/>
    <property type="match status" value="1"/>
</dbReference>
<feature type="domain" description="Pirin N-terminal" evidence="3">
    <location>
        <begin position="75"/>
        <end position="150"/>
    </location>
</feature>
<dbReference type="InterPro" id="IPR012093">
    <property type="entry name" value="Pirin"/>
</dbReference>
<proteinExistence type="inferred from homology"/>
<dbReference type="InterPro" id="IPR008778">
    <property type="entry name" value="Pirin_C_dom"/>
</dbReference>